<organism evidence="2 3">
    <name type="scientific">Chryseobacterium arthrosphaerae</name>
    <dbReference type="NCBI Taxonomy" id="651561"/>
    <lineage>
        <taxon>Bacteria</taxon>
        <taxon>Pseudomonadati</taxon>
        <taxon>Bacteroidota</taxon>
        <taxon>Flavobacteriia</taxon>
        <taxon>Flavobacteriales</taxon>
        <taxon>Weeksellaceae</taxon>
        <taxon>Chryseobacterium group</taxon>
        <taxon>Chryseobacterium</taxon>
    </lineage>
</organism>
<evidence type="ECO:0000313" key="3">
    <source>
        <dbReference type="Proteomes" id="UP000276953"/>
    </source>
</evidence>
<accession>A0A3S0PPA5</accession>
<dbReference type="AlphaFoldDB" id="A0A3S0PPA5"/>
<reference evidence="2 3" key="1">
    <citation type="submission" date="2018-12" db="EMBL/GenBank/DDBJ databases">
        <title>Draft Genome Sequence of Chryseobacterium arthrosphaerae strain ED882-96 Isolated from the Blood of a Patient with Liver Cirrhosis in Taiwan.</title>
        <authorList>
            <person name="Lin J.-N."/>
            <person name="Lai C.-H."/>
            <person name="Yang C.-H."/>
            <person name="Huang Y.-H."/>
        </authorList>
    </citation>
    <scope>NUCLEOTIDE SEQUENCE [LARGE SCALE GENOMIC DNA]</scope>
    <source>
        <strain evidence="2 3">ED882-96</strain>
    </source>
</reference>
<protein>
    <recommendedName>
        <fullName evidence="1">Peptidase M4 domain-containing protein</fullName>
    </recommendedName>
</protein>
<proteinExistence type="predicted"/>
<dbReference type="SUPFAM" id="SSF55486">
    <property type="entry name" value="Metalloproteases ('zincins'), catalytic domain"/>
    <property type="match status" value="1"/>
</dbReference>
<dbReference type="Proteomes" id="UP000276953">
    <property type="component" value="Unassembled WGS sequence"/>
</dbReference>
<sequence length="305" mass="33652">MSQKKTKQSNKTVSFKASGSGYVYDPDPLSRTGSTYGGSYVDGNDATNASLDNARSLVTLSDIEFANNVYKLKNSYVEIRNITGPNTGLFTQDTNQFLFNRSELGFEAVNAFWHIDKSLRYINETLGITCKPATNGGVVLYDPHALNGQDNSRYSTAGTLEFGQGGVDDAEDADVILHELGHGIHHWLSGGVSNADGLSEGSGDYWAQSYSRSLNQWASSTPQYNWVFSWDGHNTIWDGRITNTTMIYPGSGSFYDKAQIWSTCLMRIYDRIGKKNRPGIFGRSGFNNFINQPAGCCYCRKTGGY</sequence>
<evidence type="ECO:0000313" key="2">
    <source>
        <dbReference type="EMBL" id="RTZ46523.1"/>
    </source>
</evidence>
<dbReference type="InterPro" id="IPR013856">
    <property type="entry name" value="Peptidase_M4_domain"/>
</dbReference>
<name>A0A3S0PPA5_9FLAO</name>
<dbReference type="Pfam" id="PF01447">
    <property type="entry name" value="Peptidase_M4"/>
    <property type="match status" value="1"/>
</dbReference>
<comment type="caution">
    <text evidence="2">The sequence shown here is derived from an EMBL/GenBank/DDBJ whole genome shotgun (WGS) entry which is preliminary data.</text>
</comment>
<evidence type="ECO:0000259" key="1">
    <source>
        <dbReference type="Pfam" id="PF01447"/>
    </source>
</evidence>
<dbReference type="Gene3D" id="3.10.170.10">
    <property type="match status" value="1"/>
</dbReference>
<dbReference type="EMBL" id="RYFC01000003">
    <property type="protein sequence ID" value="RTZ46523.1"/>
    <property type="molecule type" value="Genomic_DNA"/>
</dbReference>
<dbReference type="GO" id="GO:0004222">
    <property type="term" value="F:metalloendopeptidase activity"/>
    <property type="evidence" value="ECO:0007669"/>
    <property type="project" value="InterPro"/>
</dbReference>
<gene>
    <name evidence="2" type="ORF">EJ377_20355</name>
</gene>
<feature type="domain" description="Peptidase M4" evidence="1">
    <location>
        <begin position="54"/>
        <end position="184"/>
    </location>
</feature>